<organism evidence="17 18">
    <name type="scientific">Microvenator marinus</name>
    <dbReference type="NCBI Taxonomy" id="2600177"/>
    <lineage>
        <taxon>Bacteria</taxon>
        <taxon>Deltaproteobacteria</taxon>
        <taxon>Bradymonadales</taxon>
        <taxon>Microvenatoraceae</taxon>
        <taxon>Microvenator</taxon>
    </lineage>
</organism>
<keyword evidence="18" id="KW-1185">Reference proteome</keyword>
<comment type="similarity">
    <text evidence="11 13">Belongs to the DnaJ family.</text>
</comment>
<evidence type="ECO:0000256" key="1">
    <source>
        <dbReference type="ARBA" id="ARBA00004496"/>
    </source>
</evidence>
<dbReference type="InterPro" id="IPR008971">
    <property type="entry name" value="HSP40/DnaJ_pept-bd"/>
</dbReference>
<comment type="function">
    <text evidence="13">Participates actively in the response to hyperosmotic and heat shock by preventing the aggregation of stress-denatured proteins and by disaggregating proteins, also in an autonomous, DnaK-independent fashion. Unfolded proteins bind initially to DnaJ; upon interaction with the DnaJ-bound protein, DnaK hydrolyzes its bound ATP, resulting in the formation of a stable complex. GrpE releases ADP from DnaK; ATP binding to DnaK triggers the release of the substrate protein, thus completing the reaction cycle. Several rounds of ATP-dependent interactions between DnaJ, DnaK and GrpE are required for fully efficient folding. Also involved, together with DnaK and GrpE, in the DNA replication of plasmids through activation of initiation proteins.</text>
</comment>
<evidence type="ECO:0000256" key="10">
    <source>
        <dbReference type="ARBA" id="ARBA00023186"/>
    </source>
</evidence>
<dbReference type="GO" id="GO:0009408">
    <property type="term" value="P:response to heat"/>
    <property type="evidence" value="ECO:0007669"/>
    <property type="project" value="InterPro"/>
</dbReference>
<dbReference type="PANTHER" id="PTHR43096">
    <property type="entry name" value="DNAJ HOMOLOG 1, MITOCHONDRIAL-RELATED"/>
    <property type="match status" value="1"/>
</dbReference>
<accession>A0A5B8XXF3</accession>
<dbReference type="EMBL" id="CP042467">
    <property type="protein sequence ID" value="QED29821.1"/>
    <property type="molecule type" value="Genomic_DNA"/>
</dbReference>
<dbReference type="Pfam" id="PF01556">
    <property type="entry name" value="DnaJ_C"/>
    <property type="match status" value="1"/>
</dbReference>
<feature type="binding site" evidence="13">
    <location>
        <position position="145"/>
    </location>
    <ligand>
        <name>Zn(2+)</name>
        <dbReference type="ChEBI" id="CHEBI:29105"/>
        <label>1</label>
    </ligand>
</feature>
<dbReference type="InterPro" id="IPR001623">
    <property type="entry name" value="DnaJ_domain"/>
</dbReference>
<comment type="domain">
    <text evidence="13">The J domain is necessary and sufficient to stimulate DnaK ATPase activity. Zinc center 1 plays an important role in the autonomous, DnaK-independent chaperone activity of DnaJ. Zinc center 2 is essential for interaction with DnaK and for DnaJ activity.</text>
</comment>
<reference evidence="17 18" key="1">
    <citation type="submission" date="2019-08" db="EMBL/GenBank/DDBJ databases">
        <authorList>
            <person name="Liang Q."/>
        </authorList>
    </citation>
    <scope>NUCLEOTIDE SEQUENCE [LARGE SCALE GENOMIC DNA]</scope>
    <source>
        <strain evidence="17 18">V1718</strain>
    </source>
</reference>
<feature type="binding site" evidence="13">
    <location>
        <position position="184"/>
    </location>
    <ligand>
        <name>Zn(2+)</name>
        <dbReference type="ChEBI" id="CHEBI:29105"/>
        <label>2</label>
    </ligand>
</feature>
<dbReference type="HAMAP" id="MF_01152">
    <property type="entry name" value="DnaJ"/>
    <property type="match status" value="1"/>
</dbReference>
<keyword evidence="5 13" id="KW-0479">Metal-binding</keyword>
<feature type="binding site" evidence="13">
    <location>
        <position position="162"/>
    </location>
    <ligand>
        <name>Zn(2+)</name>
        <dbReference type="ChEBI" id="CHEBI:29105"/>
        <label>2</label>
    </ligand>
</feature>
<protein>
    <recommendedName>
        <fullName evidence="12 13">Chaperone protein DnaJ</fullName>
    </recommendedName>
</protein>
<keyword evidence="6 13" id="KW-0677">Repeat</keyword>
<dbReference type="GO" id="GO:0005737">
    <property type="term" value="C:cytoplasm"/>
    <property type="evidence" value="ECO:0007669"/>
    <property type="project" value="UniProtKB-SubCell"/>
</dbReference>
<dbReference type="CDD" id="cd06257">
    <property type="entry name" value="DnaJ"/>
    <property type="match status" value="1"/>
</dbReference>
<feature type="repeat" description="CXXCXGXG motif" evidence="13">
    <location>
        <begin position="162"/>
        <end position="169"/>
    </location>
</feature>
<dbReference type="OrthoDB" id="9779889at2"/>
<keyword evidence="10 13" id="KW-0143">Chaperone</keyword>
<feature type="binding site" evidence="13">
    <location>
        <position position="165"/>
    </location>
    <ligand>
        <name>Zn(2+)</name>
        <dbReference type="ChEBI" id="CHEBI:29105"/>
        <label>2</label>
    </ligand>
</feature>
<dbReference type="Gene3D" id="2.10.230.10">
    <property type="entry name" value="Heat shock protein DnaJ, cysteine-rich domain"/>
    <property type="match status" value="1"/>
</dbReference>
<dbReference type="GO" id="GO:0008270">
    <property type="term" value="F:zinc ion binding"/>
    <property type="evidence" value="ECO:0007669"/>
    <property type="project" value="UniProtKB-UniRule"/>
</dbReference>
<keyword evidence="4 13" id="KW-0235">DNA replication</keyword>
<feature type="repeat" description="CXXCXGXG motif" evidence="13">
    <location>
        <begin position="145"/>
        <end position="152"/>
    </location>
</feature>
<feature type="domain" description="J" evidence="15">
    <location>
        <begin position="5"/>
        <end position="70"/>
    </location>
</feature>
<dbReference type="GO" id="GO:0031072">
    <property type="term" value="F:heat shock protein binding"/>
    <property type="evidence" value="ECO:0007669"/>
    <property type="project" value="InterPro"/>
</dbReference>
<dbReference type="CDD" id="cd10747">
    <property type="entry name" value="DnaJ_C"/>
    <property type="match status" value="1"/>
</dbReference>
<dbReference type="GO" id="GO:0006260">
    <property type="term" value="P:DNA replication"/>
    <property type="evidence" value="ECO:0007669"/>
    <property type="project" value="UniProtKB-KW"/>
</dbReference>
<evidence type="ECO:0000256" key="9">
    <source>
        <dbReference type="ARBA" id="ARBA00023016"/>
    </source>
</evidence>
<dbReference type="InterPro" id="IPR002939">
    <property type="entry name" value="DnaJ_C"/>
</dbReference>
<gene>
    <name evidence="13 17" type="primary">dnaJ</name>
    <name evidence="17" type="ORF">FRD01_21825</name>
</gene>
<dbReference type="Pfam" id="PF00226">
    <property type="entry name" value="DnaJ"/>
    <property type="match status" value="1"/>
</dbReference>
<dbReference type="NCBIfam" id="NF008035">
    <property type="entry name" value="PRK10767.1"/>
    <property type="match status" value="1"/>
</dbReference>
<dbReference type="InterPro" id="IPR018253">
    <property type="entry name" value="DnaJ_domain_CS"/>
</dbReference>
<dbReference type="GO" id="GO:0042026">
    <property type="term" value="P:protein refolding"/>
    <property type="evidence" value="ECO:0007669"/>
    <property type="project" value="TreeGrafter"/>
</dbReference>
<comment type="subunit">
    <text evidence="2 13">Homodimer.</text>
</comment>
<evidence type="ECO:0000256" key="2">
    <source>
        <dbReference type="ARBA" id="ARBA00011738"/>
    </source>
</evidence>
<feature type="binding site" evidence="13">
    <location>
        <position position="198"/>
    </location>
    <ligand>
        <name>Zn(2+)</name>
        <dbReference type="ChEBI" id="CHEBI:29105"/>
        <label>1</label>
    </ligand>
</feature>
<dbReference type="NCBIfam" id="TIGR02349">
    <property type="entry name" value="DnaJ_bact"/>
    <property type="match status" value="1"/>
</dbReference>
<evidence type="ECO:0000256" key="4">
    <source>
        <dbReference type="ARBA" id="ARBA00022705"/>
    </source>
</evidence>
<dbReference type="InterPro" id="IPR001305">
    <property type="entry name" value="HSP_DnaJ_Cys-rich_dom"/>
</dbReference>
<comment type="subcellular location">
    <subcellularLocation>
        <location evidence="1 13">Cytoplasm</location>
    </subcellularLocation>
</comment>
<name>A0A5B8XXF3_9DELT</name>
<evidence type="ECO:0000259" key="15">
    <source>
        <dbReference type="PROSITE" id="PS50076"/>
    </source>
</evidence>
<keyword evidence="9 13" id="KW-0346">Stress response</keyword>
<dbReference type="PROSITE" id="PS51188">
    <property type="entry name" value="ZF_CR"/>
    <property type="match status" value="1"/>
</dbReference>
<keyword evidence="8 13" id="KW-0862">Zinc</keyword>
<dbReference type="SUPFAM" id="SSF46565">
    <property type="entry name" value="Chaperone J-domain"/>
    <property type="match status" value="1"/>
</dbReference>
<feature type="binding site" evidence="13">
    <location>
        <position position="187"/>
    </location>
    <ligand>
        <name>Zn(2+)</name>
        <dbReference type="ChEBI" id="CHEBI:29105"/>
        <label>2</label>
    </ligand>
</feature>
<dbReference type="GO" id="GO:0051082">
    <property type="term" value="F:unfolded protein binding"/>
    <property type="evidence" value="ECO:0007669"/>
    <property type="project" value="UniProtKB-UniRule"/>
</dbReference>
<dbReference type="RefSeq" id="WP_146963054.1">
    <property type="nucleotide sequence ID" value="NZ_CP042467.1"/>
</dbReference>
<evidence type="ECO:0000313" key="17">
    <source>
        <dbReference type="EMBL" id="QED29821.1"/>
    </source>
</evidence>
<dbReference type="Proteomes" id="UP000321595">
    <property type="component" value="Chromosome"/>
</dbReference>
<dbReference type="Gene3D" id="1.10.287.110">
    <property type="entry name" value="DnaJ domain"/>
    <property type="match status" value="1"/>
</dbReference>
<feature type="binding site" evidence="13">
    <location>
        <position position="201"/>
    </location>
    <ligand>
        <name>Zn(2+)</name>
        <dbReference type="ChEBI" id="CHEBI:29105"/>
        <label>1</label>
    </ligand>
</feature>
<dbReference type="InterPro" id="IPR012724">
    <property type="entry name" value="DnaJ"/>
</dbReference>
<evidence type="ECO:0000259" key="16">
    <source>
        <dbReference type="PROSITE" id="PS51188"/>
    </source>
</evidence>
<dbReference type="FunFam" id="2.10.230.10:FF:000002">
    <property type="entry name" value="Molecular chaperone DnaJ"/>
    <property type="match status" value="1"/>
</dbReference>
<evidence type="ECO:0000256" key="8">
    <source>
        <dbReference type="ARBA" id="ARBA00022833"/>
    </source>
</evidence>
<dbReference type="KEGG" id="bbae:FRD01_21825"/>
<comment type="cofactor">
    <cofactor evidence="13">
        <name>Zn(2+)</name>
        <dbReference type="ChEBI" id="CHEBI:29105"/>
    </cofactor>
    <text evidence="13">Binds 2 Zn(2+) ions per monomer.</text>
</comment>
<dbReference type="Pfam" id="PF00684">
    <property type="entry name" value="DnaJ_CXXCXGXG"/>
    <property type="match status" value="1"/>
</dbReference>
<feature type="binding site" evidence="13">
    <location>
        <position position="148"/>
    </location>
    <ligand>
        <name>Zn(2+)</name>
        <dbReference type="ChEBI" id="CHEBI:29105"/>
        <label>1</label>
    </ligand>
</feature>
<feature type="repeat" description="CXXCXGXG motif" evidence="13">
    <location>
        <begin position="184"/>
        <end position="191"/>
    </location>
</feature>
<evidence type="ECO:0000256" key="13">
    <source>
        <dbReference type="HAMAP-Rule" id="MF_01152"/>
    </source>
</evidence>
<dbReference type="PRINTS" id="PR00625">
    <property type="entry name" value="JDOMAIN"/>
</dbReference>
<feature type="zinc finger region" description="CR-type" evidence="14">
    <location>
        <begin position="132"/>
        <end position="210"/>
    </location>
</feature>
<feature type="domain" description="CR-type" evidence="16">
    <location>
        <begin position="132"/>
        <end position="210"/>
    </location>
</feature>
<keyword evidence="7 13" id="KW-0863">Zinc-finger</keyword>
<evidence type="ECO:0000313" key="18">
    <source>
        <dbReference type="Proteomes" id="UP000321595"/>
    </source>
</evidence>
<dbReference type="GO" id="GO:0005524">
    <property type="term" value="F:ATP binding"/>
    <property type="evidence" value="ECO:0007669"/>
    <property type="project" value="InterPro"/>
</dbReference>
<evidence type="ECO:0000256" key="5">
    <source>
        <dbReference type="ARBA" id="ARBA00022723"/>
    </source>
</evidence>
<dbReference type="SUPFAM" id="SSF57938">
    <property type="entry name" value="DnaJ/Hsp40 cysteine-rich domain"/>
    <property type="match status" value="1"/>
</dbReference>
<evidence type="ECO:0000256" key="6">
    <source>
        <dbReference type="ARBA" id="ARBA00022737"/>
    </source>
</evidence>
<sequence>MSKPDLYAILGVDKSASQEEIKSAYRKLALKFHPDHNQGDAEAEERFKQISQAYDVLGDPEKRSTYDRFPAGGFDGFPGGFPGGAGGFSPEFVDLADFLSSMFGGGFAGGRRSRGADYVVEVSVTFEEAHTGAKKTIRVPVNKECEVCSGSGATPGTSVSECGQCGGVGQVRIQQGFMAFARPCPRCSGVGKVVESPCRSCGGAGRKKTEEPLEIDIPQGVADSQKLKWSGRGAPGSNGGNPGDLIIVVRLEEHALFEREGDDVLCTLPISFTQAALGAKVDVPTLDGKVSMKIPAGTQTGKVFRLASKGFKRGNKRGDQRVKVVVETPVNLNDRQREILEEFAQISGENVEPERKSFFERMKDLF</sequence>
<dbReference type="PROSITE" id="PS00636">
    <property type="entry name" value="DNAJ_1"/>
    <property type="match status" value="1"/>
</dbReference>
<proteinExistence type="inferred from homology"/>
<dbReference type="CDD" id="cd10719">
    <property type="entry name" value="DnaJ_zf"/>
    <property type="match status" value="1"/>
</dbReference>
<evidence type="ECO:0000256" key="12">
    <source>
        <dbReference type="ARBA" id="ARBA00067609"/>
    </source>
</evidence>
<dbReference type="SMART" id="SM00271">
    <property type="entry name" value="DnaJ"/>
    <property type="match status" value="1"/>
</dbReference>
<keyword evidence="3 13" id="KW-0963">Cytoplasm</keyword>
<evidence type="ECO:0000256" key="7">
    <source>
        <dbReference type="ARBA" id="ARBA00022771"/>
    </source>
</evidence>
<evidence type="ECO:0000256" key="14">
    <source>
        <dbReference type="PROSITE-ProRule" id="PRU00546"/>
    </source>
</evidence>
<evidence type="ECO:0000256" key="11">
    <source>
        <dbReference type="ARBA" id="ARBA00061004"/>
    </source>
</evidence>
<dbReference type="PANTHER" id="PTHR43096:SF48">
    <property type="entry name" value="CHAPERONE PROTEIN DNAJ"/>
    <property type="match status" value="1"/>
</dbReference>
<dbReference type="SUPFAM" id="SSF49493">
    <property type="entry name" value="HSP40/DnaJ peptide-binding domain"/>
    <property type="match status" value="2"/>
</dbReference>
<dbReference type="Gene3D" id="2.60.260.20">
    <property type="entry name" value="Urease metallochaperone UreE, N-terminal domain"/>
    <property type="match status" value="2"/>
</dbReference>
<dbReference type="InterPro" id="IPR036410">
    <property type="entry name" value="HSP_DnaJ_Cys-rich_dom_sf"/>
</dbReference>
<dbReference type="PROSITE" id="PS50076">
    <property type="entry name" value="DNAJ_2"/>
    <property type="match status" value="1"/>
</dbReference>
<dbReference type="FunFam" id="2.60.260.20:FF:000004">
    <property type="entry name" value="Molecular chaperone DnaJ"/>
    <property type="match status" value="1"/>
</dbReference>
<dbReference type="InterPro" id="IPR036869">
    <property type="entry name" value="J_dom_sf"/>
</dbReference>
<feature type="repeat" description="CXXCXGXG motif" evidence="13">
    <location>
        <begin position="198"/>
        <end position="205"/>
    </location>
</feature>
<evidence type="ECO:0000256" key="3">
    <source>
        <dbReference type="ARBA" id="ARBA00022490"/>
    </source>
</evidence>
<dbReference type="AlphaFoldDB" id="A0A5B8XXF3"/>